<dbReference type="Proteomes" id="UP000184612">
    <property type="component" value="Unassembled WGS sequence"/>
</dbReference>
<dbReference type="Gene3D" id="3.40.30.10">
    <property type="entry name" value="Glutaredoxin"/>
    <property type="match status" value="1"/>
</dbReference>
<dbReference type="InterPro" id="IPR010712">
    <property type="entry name" value="Arsenical-R_ArsD"/>
</dbReference>
<dbReference type="OrthoDB" id="9801358at2"/>
<name>A0A1M7YNI5_9FIRM</name>
<keyword evidence="2" id="KW-1185">Reference proteome</keyword>
<accession>A0A1M7YNI5</accession>
<evidence type="ECO:0000313" key="1">
    <source>
        <dbReference type="EMBL" id="SHO54147.1"/>
    </source>
</evidence>
<organism evidence="1 2">
    <name type="scientific">Anaerocolumna xylanovorans DSM 12503</name>
    <dbReference type="NCBI Taxonomy" id="1121345"/>
    <lineage>
        <taxon>Bacteria</taxon>
        <taxon>Bacillati</taxon>
        <taxon>Bacillota</taxon>
        <taxon>Clostridia</taxon>
        <taxon>Lachnospirales</taxon>
        <taxon>Lachnospiraceae</taxon>
        <taxon>Anaerocolumna</taxon>
    </lineage>
</organism>
<dbReference type="RefSeq" id="WP_073591207.1">
    <property type="nucleotide sequence ID" value="NZ_FRFD01000018.1"/>
</dbReference>
<dbReference type="Pfam" id="PF06953">
    <property type="entry name" value="ArsD"/>
    <property type="match status" value="1"/>
</dbReference>
<evidence type="ECO:0000313" key="2">
    <source>
        <dbReference type="Proteomes" id="UP000184612"/>
    </source>
</evidence>
<dbReference type="NCBIfam" id="NF033727">
    <property type="entry name" value="chaperon_ArsD"/>
    <property type="match status" value="1"/>
</dbReference>
<reference evidence="1 2" key="1">
    <citation type="submission" date="2016-12" db="EMBL/GenBank/DDBJ databases">
        <authorList>
            <person name="Song W.-J."/>
            <person name="Kurnit D.M."/>
        </authorList>
    </citation>
    <scope>NUCLEOTIDE SEQUENCE [LARGE SCALE GENOMIC DNA]</scope>
    <source>
        <strain evidence="1 2">DSM 12503</strain>
    </source>
</reference>
<dbReference type="EMBL" id="FRFD01000018">
    <property type="protein sequence ID" value="SHO54147.1"/>
    <property type="molecule type" value="Genomic_DNA"/>
</dbReference>
<dbReference type="GO" id="GO:0003677">
    <property type="term" value="F:DNA binding"/>
    <property type="evidence" value="ECO:0007669"/>
    <property type="project" value="InterPro"/>
</dbReference>
<dbReference type="GO" id="GO:0046685">
    <property type="term" value="P:response to arsenic-containing substance"/>
    <property type="evidence" value="ECO:0007669"/>
    <property type="project" value="InterPro"/>
</dbReference>
<dbReference type="STRING" id="1121345.SAMN02745217_04602"/>
<gene>
    <name evidence="1" type="ORF">SAMN02745217_04602</name>
</gene>
<proteinExistence type="predicted"/>
<dbReference type="GO" id="GO:0045892">
    <property type="term" value="P:negative regulation of DNA-templated transcription"/>
    <property type="evidence" value="ECO:0007669"/>
    <property type="project" value="InterPro"/>
</dbReference>
<dbReference type="AlphaFoldDB" id="A0A1M7YNI5"/>
<sequence length="124" mass="13273">MSKIEIFEPPMCCSTGVCGSSADPELLRIAELLENLKKEGIEVARYNLSSDPKAFMQSEGISNALNQRGADVLPITVVDGRIIKSEGYPTNEEVVHLLGISSDAIQPAVKVQVNKCSCSSKGCC</sequence>
<protein>
    <submittedName>
        <fullName evidence="1">Arsenical resistance operon trans-acting repressor ArsD</fullName>
    </submittedName>
</protein>